<feature type="compositionally biased region" description="Basic residues" evidence="1">
    <location>
        <begin position="50"/>
        <end position="63"/>
    </location>
</feature>
<keyword evidence="4" id="KW-1185">Reference proteome</keyword>
<evidence type="ECO:0000313" key="3">
    <source>
        <dbReference type="EMBL" id="OJD21219.1"/>
    </source>
</evidence>
<dbReference type="EMBL" id="LGTZ01001505">
    <property type="protein sequence ID" value="OJD21219.1"/>
    <property type="molecule type" value="Genomic_DNA"/>
</dbReference>
<dbReference type="Proteomes" id="UP000242791">
    <property type="component" value="Unassembled WGS sequence"/>
</dbReference>
<dbReference type="InterPro" id="IPR021842">
    <property type="entry name" value="DUF3435"/>
</dbReference>
<feature type="domain" description="C2H2-type" evidence="2">
    <location>
        <begin position="738"/>
        <end position="759"/>
    </location>
</feature>
<protein>
    <recommendedName>
        <fullName evidence="2">C2H2-type domain-containing protein</fullName>
    </recommendedName>
</protein>
<sequence length="763" mass="88100">MPKRRQSLLTSSYDGDTTDESPRLDTNSESDRGYETELTELESDAPCDRRKGKRKRQQLRYKPNRLVLEKDAAAAATDDSDDDTDPQDDTDDEISSGDEDDDYSPGTRILIARLEDHWQRYCKKKEAEPSADPKWRDPVDALRALGRRDLYLFFNWRFKLKLGKGGRRLKGTKKSSALKGDWKNFLRYYEGTSGTKIDARLMRLTRMSLRRLAKKHGLDTQEKEKTPVYVEDMSSLQETTLRTQEKRFWLGLQRMQICLYNLLGLFTLNRKSAILSLRYRDLRVSLQRDPSGGPHLPTVEFSYEFTKKHLGLTQTNTFILPEIICDPSLILSPHTFLFGILFFFGAFKAINLTSMEKLRGLKIGGNRQQTPIPLKPEMANHYVFCKVAKVDGEVRIFPEEKMDPSSAIRTIAEIAGFLHPWFNHRCRYGGGLVGDAEQNLVLKHANIRTFLNHYIPRVVGINMQAVISGLDPNTPLIRAITRIGRWLDKRRPRHLTDAQKATVEQNPELQKVIQKRDRAKQRVLQTNSPKAIEKFERQKDNVKKTRNRLLYKYRKQVREEFDDEQAVIDIERQLSGEALDEEAMETLQEEQMLPELISLLSKLLTWPTSRSVEEELRRRDAGVEAVRMYCGVPEGGPRRGRRPKATPPSLSPPQASGGTNGRNNRPNEVSLNGWDDALRAAEEHIRHAERPRGCFECFAHPGSSDHRRIHQYSRPADLSRHFRDDHLRHLKDGEPANCSWCEIKLEHKMHMQSHAKMIHRVHT</sequence>
<proteinExistence type="predicted"/>
<dbReference type="AlphaFoldDB" id="A0A1J9QLY1"/>
<dbReference type="PANTHER" id="PTHR37535">
    <property type="entry name" value="FLUG DOMAIN PROTEIN"/>
    <property type="match status" value="1"/>
</dbReference>
<organism evidence="3 4">
    <name type="scientific">Blastomyces percursus</name>
    <dbReference type="NCBI Taxonomy" id="1658174"/>
    <lineage>
        <taxon>Eukaryota</taxon>
        <taxon>Fungi</taxon>
        <taxon>Dikarya</taxon>
        <taxon>Ascomycota</taxon>
        <taxon>Pezizomycotina</taxon>
        <taxon>Eurotiomycetes</taxon>
        <taxon>Eurotiomycetidae</taxon>
        <taxon>Onygenales</taxon>
        <taxon>Ajellomycetaceae</taxon>
        <taxon>Blastomyces</taxon>
    </lineage>
</organism>
<feature type="compositionally biased region" description="Acidic residues" evidence="1">
    <location>
        <begin position="78"/>
        <end position="103"/>
    </location>
</feature>
<dbReference type="VEuPathDB" id="FungiDB:ACJ73_07443"/>
<gene>
    <name evidence="3" type="ORF">ACJ73_07443</name>
</gene>
<dbReference type="PANTHER" id="PTHR37535:SF2">
    <property type="entry name" value="FINGER DOMAIN PROTEIN, PUTATIVE (AFU_ORTHOLOGUE AFUA_6G09300)-RELATED"/>
    <property type="match status" value="1"/>
</dbReference>
<dbReference type="Pfam" id="PF11917">
    <property type="entry name" value="DUF3435"/>
    <property type="match status" value="1"/>
</dbReference>
<dbReference type="InterPro" id="IPR013087">
    <property type="entry name" value="Znf_C2H2_type"/>
</dbReference>
<feature type="region of interest" description="Disordered" evidence="1">
    <location>
        <begin position="630"/>
        <end position="671"/>
    </location>
</feature>
<reference evidence="3 4" key="1">
    <citation type="submission" date="2015-08" db="EMBL/GenBank/DDBJ databases">
        <title>Emmonsia species relationships and genome sequence.</title>
        <authorList>
            <person name="Cuomo C.A."/>
            <person name="Schwartz I.S."/>
            <person name="Kenyon C."/>
            <person name="De Hoog G.S."/>
            <person name="Govender N.P."/>
            <person name="Botha A."/>
            <person name="Moreno L."/>
            <person name="De Vries M."/>
            <person name="Munoz J.F."/>
            <person name="Stielow J.B."/>
        </authorList>
    </citation>
    <scope>NUCLEOTIDE SEQUENCE [LARGE SCALE GENOMIC DNA]</scope>
    <source>
        <strain evidence="3 4">EI222</strain>
    </source>
</reference>
<dbReference type="OrthoDB" id="4206656at2759"/>
<accession>A0A1J9QLY1</accession>
<feature type="region of interest" description="Disordered" evidence="1">
    <location>
        <begin position="1"/>
        <end position="106"/>
    </location>
</feature>
<feature type="compositionally biased region" description="Polar residues" evidence="1">
    <location>
        <begin position="652"/>
        <end position="670"/>
    </location>
</feature>
<dbReference type="PROSITE" id="PS00028">
    <property type="entry name" value="ZINC_FINGER_C2H2_1"/>
    <property type="match status" value="1"/>
</dbReference>
<name>A0A1J9QLY1_9EURO</name>
<evidence type="ECO:0000259" key="2">
    <source>
        <dbReference type="PROSITE" id="PS00028"/>
    </source>
</evidence>
<comment type="caution">
    <text evidence="3">The sequence shown here is derived from an EMBL/GenBank/DDBJ whole genome shotgun (WGS) entry which is preliminary data.</text>
</comment>
<evidence type="ECO:0000313" key="4">
    <source>
        <dbReference type="Proteomes" id="UP000242791"/>
    </source>
</evidence>
<evidence type="ECO:0000256" key="1">
    <source>
        <dbReference type="SAM" id="MobiDB-lite"/>
    </source>
</evidence>